<dbReference type="CDD" id="cd06261">
    <property type="entry name" value="TM_PBP2"/>
    <property type="match status" value="1"/>
</dbReference>
<sequence>MTLAYLWLPFVILPIYTALERVPDSLLDASSDLGAKTGSTFRHIVLPLIVPGIIAGSIFSFSLTLGDYIAVKIVGGATQMLGTLVYSNVGVANNLPLAAAISLIPLAIIFVYLGAVRRTGALNNL</sequence>
<evidence type="ECO:0000256" key="2">
    <source>
        <dbReference type="ARBA" id="ARBA00007069"/>
    </source>
</evidence>
<keyword evidence="7 8" id="KW-0472">Membrane</keyword>
<dbReference type="PROSITE" id="PS50928">
    <property type="entry name" value="ABC_TM1"/>
    <property type="match status" value="1"/>
</dbReference>
<accession>A0A6J6J4R6</accession>
<evidence type="ECO:0000256" key="8">
    <source>
        <dbReference type="SAM" id="Phobius"/>
    </source>
</evidence>
<comment type="similarity">
    <text evidence="2">Belongs to the binding-protein-dependent transport system permease family. CysTW subfamily.</text>
</comment>
<feature type="transmembrane region" description="Helical" evidence="8">
    <location>
        <begin position="95"/>
        <end position="115"/>
    </location>
</feature>
<organism evidence="10">
    <name type="scientific">freshwater metagenome</name>
    <dbReference type="NCBI Taxonomy" id="449393"/>
    <lineage>
        <taxon>unclassified sequences</taxon>
        <taxon>metagenomes</taxon>
        <taxon>ecological metagenomes</taxon>
    </lineage>
</organism>
<evidence type="ECO:0000256" key="6">
    <source>
        <dbReference type="ARBA" id="ARBA00022989"/>
    </source>
</evidence>
<dbReference type="InterPro" id="IPR035906">
    <property type="entry name" value="MetI-like_sf"/>
</dbReference>
<feature type="domain" description="ABC transmembrane type-1" evidence="9">
    <location>
        <begin position="1"/>
        <end position="114"/>
    </location>
</feature>
<evidence type="ECO:0000256" key="4">
    <source>
        <dbReference type="ARBA" id="ARBA00022475"/>
    </source>
</evidence>
<evidence type="ECO:0000259" key="9">
    <source>
        <dbReference type="PROSITE" id="PS50928"/>
    </source>
</evidence>
<protein>
    <submittedName>
        <fullName evidence="10">Unannotated protein</fullName>
    </submittedName>
</protein>
<keyword evidence="4" id="KW-1003">Cell membrane</keyword>
<evidence type="ECO:0000256" key="5">
    <source>
        <dbReference type="ARBA" id="ARBA00022692"/>
    </source>
</evidence>
<comment type="subcellular location">
    <subcellularLocation>
        <location evidence="1">Cell membrane</location>
        <topology evidence="1">Multi-pass membrane protein</topology>
    </subcellularLocation>
</comment>
<evidence type="ECO:0000256" key="3">
    <source>
        <dbReference type="ARBA" id="ARBA00022448"/>
    </source>
</evidence>
<reference evidence="10" key="1">
    <citation type="submission" date="2020-05" db="EMBL/GenBank/DDBJ databases">
        <authorList>
            <person name="Chiriac C."/>
            <person name="Salcher M."/>
            <person name="Ghai R."/>
            <person name="Kavagutti S V."/>
        </authorList>
    </citation>
    <scope>NUCLEOTIDE SEQUENCE</scope>
</reference>
<dbReference type="PANTHER" id="PTHR42929:SF1">
    <property type="entry name" value="INNER MEMBRANE ABC TRANSPORTER PERMEASE PROTEIN YDCU-RELATED"/>
    <property type="match status" value="1"/>
</dbReference>
<dbReference type="GO" id="GO:0005886">
    <property type="term" value="C:plasma membrane"/>
    <property type="evidence" value="ECO:0007669"/>
    <property type="project" value="UniProtKB-SubCell"/>
</dbReference>
<keyword evidence="6 8" id="KW-1133">Transmembrane helix</keyword>
<dbReference type="SUPFAM" id="SSF161098">
    <property type="entry name" value="MetI-like"/>
    <property type="match status" value="1"/>
</dbReference>
<dbReference type="GO" id="GO:0055085">
    <property type="term" value="P:transmembrane transport"/>
    <property type="evidence" value="ECO:0007669"/>
    <property type="project" value="InterPro"/>
</dbReference>
<evidence type="ECO:0000256" key="1">
    <source>
        <dbReference type="ARBA" id="ARBA00004651"/>
    </source>
</evidence>
<keyword evidence="3" id="KW-0813">Transport</keyword>
<dbReference type="InterPro" id="IPR000515">
    <property type="entry name" value="MetI-like"/>
</dbReference>
<dbReference type="Pfam" id="PF00528">
    <property type="entry name" value="BPD_transp_1"/>
    <property type="match status" value="1"/>
</dbReference>
<gene>
    <name evidence="10" type="ORF">UFOPK1961_00814</name>
</gene>
<dbReference type="AlphaFoldDB" id="A0A6J6J4R6"/>
<feature type="transmembrane region" description="Helical" evidence="8">
    <location>
        <begin position="68"/>
        <end position="89"/>
    </location>
</feature>
<feature type="transmembrane region" description="Helical" evidence="8">
    <location>
        <begin position="41"/>
        <end position="61"/>
    </location>
</feature>
<keyword evidence="5 8" id="KW-0812">Transmembrane</keyword>
<evidence type="ECO:0000256" key="7">
    <source>
        <dbReference type="ARBA" id="ARBA00023136"/>
    </source>
</evidence>
<dbReference type="PANTHER" id="PTHR42929">
    <property type="entry name" value="INNER MEMBRANE ABC TRANSPORTER PERMEASE PROTEIN YDCU-RELATED-RELATED"/>
    <property type="match status" value="1"/>
</dbReference>
<dbReference type="EMBL" id="CAEZVJ010000088">
    <property type="protein sequence ID" value="CAB4631850.1"/>
    <property type="molecule type" value="Genomic_DNA"/>
</dbReference>
<evidence type="ECO:0000313" key="10">
    <source>
        <dbReference type="EMBL" id="CAB4631850.1"/>
    </source>
</evidence>
<name>A0A6J6J4R6_9ZZZZ</name>
<dbReference type="Gene3D" id="1.10.3720.10">
    <property type="entry name" value="MetI-like"/>
    <property type="match status" value="1"/>
</dbReference>
<proteinExistence type="inferred from homology"/>